<feature type="compositionally biased region" description="Polar residues" evidence="1">
    <location>
        <begin position="696"/>
        <end position="710"/>
    </location>
</feature>
<feature type="compositionally biased region" description="Low complexity" evidence="1">
    <location>
        <begin position="409"/>
        <end position="426"/>
    </location>
</feature>
<feature type="compositionally biased region" description="Basic residues" evidence="1">
    <location>
        <begin position="563"/>
        <end position="572"/>
    </location>
</feature>
<feature type="region of interest" description="Disordered" evidence="1">
    <location>
        <begin position="133"/>
        <end position="203"/>
    </location>
</feature>
<sequence length="797" mass="89175">MVTSHSLDALPPSEARSEIIIPDRRGVGTLAQQFEKSARIALVSNSPPKPPPKPLYARDDHRERLRQIDNEILSSQGQQYDYDYSGVDRMRYAKRSVSSDGLLECYHEQKQPQQIHHQQRHAQSGIYVKDDGHVPIHYQTPTHHESLHQDEPIYDLPPPVAPEVPQHRRPASSAPHPPAAEKAATRANSATQTNESKQIQTDSYDDYQSQETLSFGSFIFLKDSSVYIWLVTCLNKPVSSISRVKTKPPVAAKPKKIPPRPKQYLGVDRSDSGGNWSAAGSDFQYTTPTQSSIAVNQSQHFNHDYENQTNSIARPVNDSPKVLHDSTHAKNTKSHPTESSLNTAVPQHGKESSSLTTQDGGGRLFKFVVSGPKHQKQGEHARFSAPFVKSTSNGIRVSPQVPVQPVPNPRRSTGGNMGTTGSTGSSEANKMIYSENKPTKPQPRVRRKSAGDLIEAAPRPSSNTKGAVTKTWNPPKPDPKKAPLITSKFNPSDIKRYSPTPIAETEPVHSSPKGKTYQQQLDEFREHSPRSSGKTKKTVHHQQNPTKQEKATKYESEPDTRARRMRDKAKRQRSAERLILEENPGRSRHSKHYRSDRKSKYEPSIASSYMPGYSQSHYKGRVAQEYLYRREMASQSHSDTNSVIQSQRVRFMDLQEALRSGMAVQMVKTKPRGWVGDARRRHHSPTTDEHGPASAYGSTSDWVQDQTRYRVNNPHGGKGGRPIQHQPIGRSHGPHPGFMGPGPRGPYPPRPMGPPHGPNPYPPNPAYAPQNPAMMGPRINRKSELAAYYKPQRHPYR</sequence>
<feature type="compositionally biased region" description="Polar residues" evidence="1">
    <location>
        <begin position="460"/>
        <end position="472"/>
    </location>
</feature>
<feature type="compositionally biased region" description="Basic and acidic residues" evidence="1">
    <location>
        <begin position="547"/>
        <end position="562"/>
    </location>
</feature>
<feature type="region of interest" description="Disordered" evidence="1">
    <location>
        <begin position="676"/>
        <end position="777"/>
    </location>
</feature>
<reference evidence="2 3" key="1">
    <citation type="submission" date="2021-04" db="EMBL/GenBank/DDBJ databases">
        <authorList>
            <person name="Bliznina A."/>
        </authorList>
    </citation>
    <scope>NUCLEOTIDE SEQUENCE [LARGE SCALE GENOMIC DNA]</scope>
</reference>
<evidence type="ECO:0000313" key="3">
    <source>
        <dbReference type="Proteomes" id="UP001158576"/>
    </source>
</evidence>
<feature type="region of interest" description="Disordered" evidence="1">
    <location>
        <begin position="310"/>
        <end position="361"/>
    </location>
</feature>
<feature type="compositionally biased region" description="Pro residues" evidence="1">
    <location>
        <begin position="743"/>
        <end position="766"/>
    </location>
</feature>
<dbReference type="EMBL" id="OU015569">
    <property type="protein sequence ID" value="CAG5098144.1"/>
    <property type="molecule type" value="Genomic_DNA"/>
</dbReference>
<feature type="compositionally biased region" description="Basic residues" evidence="1">
    <location>
        <begin position="586"/>
        <end position="595"/>
    </location>
</feature>
<feature type="compositionally biased region" description="Polar residues" evidence="1">
    <location>
        <begin position="186"/>
        <end position="203"/>
    </location>
</feature>
<proteinExistence type="predicted"/>
<protein>
    <submittedName>
        <fullName evidence="2">Oidioi.mRNA.OKI2018_I69.XSR.g15406.t2.cds</fullName>
    </submittedName>
</protein>
<name>A0ABN7SCT0_OIKDI</name>
<dbReference type="Proteomes" id="UP001158576">
    <property type="component" value="Chromosome XSR"/>
</dbReference>
<feature type="compositionally biased region" description="Basic and acidic residues" evidence="1">
    <location>
        <begin position="142"/>
        <end position="151"/>
    </location>
</feature>
<feature type="region of interest" description="Disordered" evidence="1">
    <location>
        <begin position="390"/>
        <end position="614"/>
    </location>
</feature>
<accession>A0ABN7SCT0</accession>
<evidence type="ECO:0000256" key="1">
    <source>
        <dbReference type="SAM" id="MobiDB-lite"/>
    </source>
</evidence>
<keyword evidence="3" id="KW-1185">Reference proteome</keyword>
<feature type="compositionally biased region" description="Basic and acidic residues" evidence="1">
    <location>
        <begin position="573"/>
        <end position="585"/>
    </location>
</feature>
<organism evidence="2 3">
    <name type="scientific">Oikopleura dioica</name>
    <name type="common">Tunicate</name>
    <dbReference type="NCBI Taxonomy" id="34765"/>
    <lineage>
        <taxon>Eukaryota</taxon>
        <taxon>Metazoa</taxon>
        <taxon>Chordata</taxon>
        <taxon>Tunicata</taxon>
        <taxon>Appendicularia</taxon>
        <taxon>Copelata</taxon>
        <taxon>Oikopleuridae</taxon>
        <taxon>Oikopleura</taxon>
    </lineage>
</organism>
<gene>
    <name evidence="2" type="ORF">OKIOD_LOCUS6964</name>
</gene>
<evidence type="ECO:0000313" key="2">
    <source>
        <dbReference type="EMBL" id="CAG5098144.1"/>
    </source>
</evidence>
<feature type="region of interest" description="Disordered" evidence="1">
    <location>
        <begin position="250"/>
        <end position="269"/>
    </location>
</feature>